<gene>
    <name evidence="3" type="ORF">BOTBODRAFT_60007</name>
</gene>
<keyword evidence="4" id="KW-1185">Reference proteome</keyword>
<accession>A0A067M6D8</accession>
<name>A0A067M6D8_BOTB1</name>
<sequence length="353" mass="39677">MFTGPVSTSLHISGCPTDISKPTIHLLSHNAAPTFCIPWADMSQIISSDNLNVEILIVISQWDGWHEVSRGIHTPSIRNFAAFARLLGALDAPENHDVAFHFPRGKRLYADRNVLQRESPYFRTMFRSGFQESGEHEPAAPSRKCVIPFEDSDEDSDAEDDGVKGCSPGELPEAAPSIPSPTGGVDLPPVHERSMSKIYVSDASYRTMRAVLYYIYSDHIAFAPLRSLPLLPSGNTRETVIQAYLKTNPVYPTPVSSKSVYALAHKYEISALQVVALHHYKLQITKSNVFTELFSAFCRLYEQPKTLAIEFAINNWGTLKDTSEWRKVVEEAKINPDFHYVEVTSRILNRWPR</sequence>
<protein>
    <recommendedName>
        <fullName evidence="2">BTB domain-containing protein</fullName>
    </recommendedName>
</protein>
<evidence type="ECO:0000259" key="2">
    <source>
        <dbReference type="PROSITE" id="PS50097"/>
    </source>
</evidence>
<dbReference type="PANTHER" id="PTHR24413">
    <property type="entry name" value="SPECKLE-TYPE POZ PROTEIN"/>
    <property type="match status" value="1"/>
</dbReference>
<dbReference type="HOGENOM" id="CLU_630020_0_0_1"/>
<evidence type="ECO:0000313" key="4">
    <source>
        <dbReference type="Proteomes" id="UP000027195"/>
    </source>
</evidence>
<dbReference type="AlphaFoldDB" id="A0A067M6D8"/>
<dbReference type="InParanoid" id="A0A067M6D8"/>
<reference evidence="4" key="1">
    <citation type="journal article" date="2014" name="Proc. Natl. Acad. Sci. U.S.A.">
        <title>Extensive sampling of basidiomycete genomes demonstrates inadequacy of the white-rot/brown-rot paradigm for wood decay fungi.</title>
        <authorList>
            <person name="Riley R."/>
            <person name="Salamov A.A."/>
            <person name="Brown D.W."/>
            <person name="Nagy L.G."/>
            <person name="Floudas D."/>
            <person name="Held B.W."/>
            <person name="Levasseur A."/>
            <person name="Lombard V."/>
            <person name="Morin E."/>
            <person name="Otillar R."/>
            <person name="Lindquist E.A."/>
            <person name="Sun H."/>
            <person name="LaButti K.M."/>
            <person name="Schmutz J."/>
            <person name="Jabbour D."/>
            <person name="Luo H."/>
            <person name="Baker S.E."/>
            <person name="Pisabarro A.G."/>
            <person name="Walton J.D."/>
            <person name="Blanchette R.A."/>
            <person name="Henrissat B."/>
            <person name="Martin F."/>
            <person name="Cullen D."/>
            <person name="Hibbett D.S."/>
            <person name="Grigoriev I.V."/>
        </authorList>
    </citation>
    <scope>NUCLEOTIDE SEQUENCE [LARGE SCALE GENOMIC DNA]</scope>
    <source>
        <strain evidence="4">FD-172 SS1</strain>
    </source>
</reference>
<feature type="compositionally biased region" description="Acidic residues" evidence="1">
    <location>
        <begin position="150"/>
        <end position="160"/>
    </location>
</feature>
<dbReference type="Gene3D" id="3.30.710.10">
    <property type="entry name" value="Potassium Channel Kv1.1, Chain A"/>
    <property type="match status" value="2"/>
</dbReference>
<evidence type="ECO:0000256" key="1">
    <source>
        <dbReference type="SAM" id="MobiDB-lite"/>
    </source>
</evidence>
<dbReference type="SUPFAM" id="SSF54695">
    <property type="entry name" value="POZ domain"/>
    <property type="match status" value="1"/>
</dbReference>
<feature type="domain" description="BTB" evidence="2">
    <location>
        <begin position="96"/>
        <end position="224"/>
    </location>
</feature>
<dbReference type="Pfam" id="PF00651">
    <property type="entry name" value="BTB"/>
    <property type="match status" value="1"/>
</dbReference>
<evidence type="ECO:0000313" key="3">
    <source>
        <dbReference type="EMBL" id="KDQ07422.1"/>
    </source>
</evidence>
<proteinExistence type="predicted"/>
<dbReference type="PROSITE" id="PS50097">
    <property type="entry name" value="BTB"/>
    <property type="match status" value="1"/>
</dbReference>
<dbReference type="Proteomes" id="UP000027195">
    <property type="component" value="Unassembled WGS sequence"/>
</dbReference>
<dbReference type="InterPro" id="IPR011333">
    <property type="entry name" value="SKP1/BTB/POZ_sf"/>
</dbReference>
<dbReference type="InterPro" id="IPR000210">
    <property type="entry name" value="BTB/POZ_dom"/>
</dbReference>
<dbReference type="OrthoDB" id="6359816at2759"/>
<dbReference type="STRING" id="930990.A0A067M6D8"/>
<dbReference type="EMBL" id="KL198107">
    <property type="protein sequence ID" value="KDQ07422.1"/>
    <property type="molecule type" value="Genomic_DNA"/>
</dbReference>
<feature type="region of interest" description="Disordered" evidence="1">
    <location>
        <begin position="149"/>
        <end position="185"/>
    </location>
</feature>
<dbReference type="SMART" id="SM00225">
    <property type="entry name" value="BTB"/>
    <property type="match status" value="1"/>
</dbReference>
<organism evidence="3 4">
    <name type="scientific">Botryobasidium botryosum (strain FD-172 SS1)</name>
    <dbReference type="NCBI Taxonomy" id="930990"/>
    <lineage>
        <taxon>Eukaryota</taxon>
        <taxon>Fungi</taxon>
        <taxon>Dikarya</taxon>
        <taxon>Basidiomycota</taxon>
        <taxon>Agaricomycotina</taxon>
        <taxon>Agaricomycetes</taxon>
        <taxon>Cantharellales</taxon>
        <taxon>Botryobasidiaceae</taxon>
        <taxon>Botryobasidium</taxon>
    </lineage>
</organism>